<dbReference type="Proteomes" id="UP000184255">
    <property type="component" value="Unassembled WGS sequence"/>
</dbReference>
<dbReference type="PANTHER" id="PTHR44167:SF18">
    <property type="entry name" value="PROTEIN KINASE DOMAIN-CONTAINING PROTEIN"/>
    <property type="match status" value="1"/>
</dbReference>
<dbReference type="PROSITE" id="PS00107">
    <property type="entry name" value="PROTEIN_KINASE_ATP"/>
    <property type="match status" value="1"/>
</dbReference>
<dbReference type="EMBL" id="FCQH01000022">
    <property type="protein sequence ID" value="CVL08114.1"/>
    <property type="molecule type" value="Genomic_DNA"/>
</dbReference>
<dbReference type="Gene3D" id="1.10.510.10">
    <property type="entry name" value="Transferase(Phosphotransferase) domain 1"/>
    <property type="match status" value="1"/>
</dbReference>
<feature type="domain" description="Protein kinase" evidence="4">
    <location>
        <begin position="187"/>
        <end position="415"/>
    </location>
</feature>
<feature type="binding site" evidence="3">
    <location>
        <position position="216"/>
    </location>
    <ligand>
        <name>ATP</name>
        <dbReference type="ChEBI" id="CHEBI:30616"/>
    </ligand>
</feature>
<comment type="caution">
    <text evidence="5">The sequence shown here is derived from an EMBL/GenBank/DDBJ whole genome shotgun (WGS) entry which is preliminary data.</text>
</comment>
<dbReference type="SMART" id="SM00220">
    <property type="entry name" value="S_TKc"/>
    <property type="match status" value="1"/>
</dbReference>
<sequence>MSWTIFTISAPREILTLSHNIEYLSSMEMEFAPEEPGIDLEHYSESVTPAPRHFRQCSSFASRQRTNRKVPVNTGISGKQFVTTFQTTTGAVIIRNLSKQRTKIKEQGDKPTQLRSQKVLFGTNVTSIYLPGLELSISKPWQDGEYSTVYSDYLARLALVEPDINALRLQSSAATGSSAASVLNMYTRTTTRLGQGSSGVVYQGMHRQSGELVAIKVYGKPPDFLSHPQVHIIELYCQTDGDDGPELVMEYAPLGNLEEQCQVQRFWDRDGRSIIRQTLEGLSFIHVKDIIHRDLKPTNILIMTRQPILIKLADFTASTTKDVPSSYCGTPKYMVPEIPNGSYNFKIDIWSVGVIGTELWIGLPEGDPVEWRNLAELVRDNRALTSEDQSYFSWLLEPDCGKRPTAELCLGHNFIHGEPTHVKLPLFDDRHGDQTTWCSTKEWPEGTVVVASAAMTSSVPSTARAGVDVWVEETSGVEQSANATSFMNEQDIERWVTASRHQPSLASSRQIPEWVDWESGNYKCWAPNVSLPSTQDPAASFASESTNRRVSLNPKKKKLRRVQKTRPGKIPKSFDYIKFFFWRNCWIAYNKQEDTINVAHVLKAMNIEKREVLWTAKWKQTLGKRTVLNKGNSSALSTNVPFDDAVLVCNAYHVGKHFVGAFQEWCTRSALPRFSGLESFSIV</sequence>
<dbReference type="RefSeq" id="XP_041690902.1">
    <property type="nucleotide sequence ID" value="XM_041825531.1"/>
</dbReference>
<dbReference type="GO" id="GO:0005524">
    <property type="term" value="F:ATP binding"/>
    <property type="evidence" value="ECO:0007669"/>
    <property type="project" value="UniProtKB-UniRule"/>
</dbReference>
<organism evidence="5 6">
    <name type="scientific">Fusarium mangiferae</name>
    <name type="common">Mango malformation disease fungus</name>
    <dbReference type="NCBI Taxonomy" id="192010"/>
    <lineage>
        <taxon>Eukaryota</taxon>
        <taxon>Fungi</taxon>
        <taxon>Dikarya</taxon>
        <taxon>Ascomycota</taxon>
        <taxon>Pezizomycotina</taxon>
        <taxon>Sordariomycetes</taxon>
        <taxon>Hypocreomycetidae</taxon>
        <taxon>Hypocreales</taxon>
        <taxon>Nectriaceae</taxon>
        <taxon>Fusarium</taxon>
        <taxon>Fusarium fujikuroi species complex</taxon>
    </lineage>
</organism>
<dbReference type="GO" id="GO:0004674">
    <property type="term" value="F:protein serine/threonine kinase activity"/>
    <property type="evidence" value="ECO:0007669"/>
    <property type="project" value="TreeGrafter"/>
</dbReference>
<dbReference type="InterPro" id="IPR017441">
    <property type="entry name" value="Protein_kinase_ATP_BS"/>
</dbReference>
<dbReference type="GO" id="GO:0005737">
    <property type="term" value="C:cytoplasm"/>
    <property type="evidence" value="ECO:0007669"/>
    <property type="project" value="TreeGrafter"/>
</dbReference>
<dbReference type="VEuPathDB" id="FungiDB:FMAN_14222"/>
<dbReference type="GO" id="GO:0044773">
    <property type="term" value="P:mitotic DNA damage checkpoint signaling"/>
    <property type="evidence" value="ECO:0007669"/>
    <property type="project" value="TreeGrafter"/>
</dbReference>
<reference evidence="6" key="1">
    <citation type="journal article" date="2016" name="Genome Biol. Evol.">
        <title>Comparative 'omics' of the Fusarium fujikuroi species complex highlights differences in genetic potential and metabolite synthesis.</title>
        <authorList>
            <person name="Niehaus E.-M."/>
            <person name="Muensterkoetter M."/>
            <person name="Proctor R.H."/>
            <person name="Brown D.W."/>
            <person name="Sharon A."/>
            <person name="Idan Y."/>
            <person name="Oren-Young L."/>
            <person name="Sieber C.M."/>
            <person name="Novak O."/>
            <person name="Pencik A."/>
            <person name="Tarkowska D."/>
            <person name="Hromadova K."/>
            <person name="Freeman S."/>
            <person name="Maymon M."/>
            <person name="Elazar M."/>
            <person name="Youssef S.A."/>
            <person name="El-Shabrawy E.S.M."/>
            <person name="Shalaby A.B.A."/>
            <person name="Houterman P."/>
            <person name="Brock N.L."/>
            <person name="Burkhardt I."/>
            <person name="Tsavkelova E.A."/>
            <person name="Dickschat J.S."/>
            <person name="Galuszka P."/>
            <person name="Gueldener U."/>
            <person name="Tudzynski B."/>
        </authorList>
    </citation>
    <scope>NUCLEOTIDE SEQUENCE [LARGE SCALE GENOMIC DNA]</scope>
    <source>
        <strain evidence="6">MRC7560</strain>
    </source>
</reference>
<dbReference type="PANTHER" id="PTHR44167">
    <property type="entry name" value="OVARIAN-SPECIFIC SERINE/THREONINE-PROTEIN KINASE LOK-RELATED"/>
    <property type="match status" value="1"/>
</dbReference>
<keyword evidence="1 3" id="KW-0547">Nucleotide-binding</keyword>
<evidence type="ECO:0000256" key="3">
    <source>
        <dbReference type="PROSITE-ProRule" id="PRU10141"/>
    </source>
</evidence>
<evidence type="ECO:0000313" key="6">
    <source>
        <dbReference type="Proteomes" id="UP000184255"/>
    </source>
</evidence>
<evidence type="ECO:0000256" key="2">
    <source>
        <dbReference type="ARBA" id="ARBA00022840"/>
    </source>
</evidence>
<proteinExistence type="predicted"/>
<evidence type="ECO:0000259" key="4">
    <source>
        <dbReference type="PROSITE" id="PS50011"/>
    </source>
</evidence>
<dbReference type="GeneID" id="65093471"/>
<dbReference type="PROSITE" id="PS50011">
    <property type="entry name" value="PROTEIN_KINASE_DOM"/>
    <property type="match status" value="1"/>
</dbReference>
<protein>
    <recommendedName>
        <fullName evidence="4">Protein kinase domain-containing protein</fullName>
    </recommendedName>
</protein>
<keyword evidence="2 3" id="KW-0067">ATP-binding</keyword>
<name>A0A1L7UBL0_FUSMA</name>
<dbReference type="PROSITE" id="PS00108">
    <property type="entry name" value="PROTEIN_KINASE_ST"/>
    <property type="match status" value="1"/>
</dbReference>
<dbReference type="InterPro" id="IPR000719">
    <property type="entry name" value="Prot_kinase_dom"/>
</dbReference>
<dbReference type="InterPro" id="IPR008271">
    <property type="entry name" value="Ser/Thr_kinase_AS"/>
</dbReference>
<dbReference type="SUPFAM" id="SSF56112">
    <property type="entry name" value="Protein kinase-like (PK-like)"/>
    <property type="match status" value="1"/>
</dbReference>
<dbReference type="GO" id="GO:0005634">
    <property type="term" value="C:nucleus"/>
    <property type="evidence" value="ECO:0007669"/>
    <property type="project" value="TreeGrafter"/>
</dbReference>
<dbReference type="AlphaFoldDB" id="A0A1L7UBL0"/>
<dbReference type="Pfam" id="PF00069">
    <property type="entry name" value="Pkinase"/>
    <property type="match status" value="1"/>
</dbReference>
<dbReference type="InterPro" id="IPR011009">
    <property type="entry name" value="Kinase-like_dom_sf"/>
</dbReference>
<keyword evidence="6" id="KW-1185">Reference proteome</keyword>
<evidence type="ECO:0000313" key="5">
    <source>
        <dbReference type="EMBL" id="CVL08114.1"/>
    </source>
</evidence>
<gene>
    <name evidence="5" type="ORF">FMAN_14222</name>
</gene>
<evidence type="ECO:0000256" key="1">
    <source>
        <dbReference type="ARBA" id="ARBA00022741"/>
    </source>
</evidence>
<accession>A0A1L7UBL0</accession>